<dbReference type="InterPro" id="IPR023606">
    <property type="entry name" value="CoA-Trfase_III_dom_1_sf"/>
</dbReference>
<evidence type="ECO:0000313" key="3">
    <source>
        <dbReference type="EMBL" id="KHN74930.1"/>
    </source>
</evidence>
<proteinExistence type="inferred from homology"/>
<sequence>MSLSSPLSNVRILDFSRILSAPFASMILGDLGAEIWKIEKPGIGDEVRNWAPPWTASGQSCYFVSLNRNKKSIALNLKHTEGQRLARELASKCDVLIENFRPGSMKKFGLDYEALATENKKLIYCSVTGYGPDGPFASHAGYDLIAQAVGGFMNITGPNDGPPCKTGTGVIDMLAGLYAHGAILAALLQRTMSGKGQKIDCNLLSTQIVALLNIGSNYLNAGVEGRRLGTEHESIVPYQAFKTKDGRYFVVGAASDEQFKKLCKLIGLSKLPRQEEYATNANRVKNREALIETIKQRFLKKDLKYWQKTLNDPSLPCGPVNTIAEAFAHPQVRHLGLVQELYHPETGAIKVAGPAVHYSETVNRIRSPPPILGEHTKEVLSNVLNVSEEELKRLKEEKAIDYVEKKTN</sequence>
<dbReference type="InterPro" id="IPR003673">
    <property type="entry name" value="CoA-Trfase_fam_III"/>
</dbReference>
<reference evidence="3 4" key="1">
    <citation type="submission" date="2014-11" db="EMBL/GenBank/DDBJ databases">
        <title>Genetic blueprint of the zoonotic pathogen Toxocara canis.</title>
        <authorList>
            <person name="Zhu X.-Q."/>
            <person name="Korhonen P.K."/>
            <person name="Cai H."/>
            <person name="Young N.D."/>
            <person name="Nejsum P."/>
            <person name="von Samson-Himmelstjerna G."/>
            <person name="Boag P.R."/>
            <person name="Tan P."/>
            <person name="Li Q."/>
            <person name="Min J."/>
            <person name="Yang Y."/>
            <person name="Wang X."/>
            <person name="Fang X."/>
            <person name="Hall R.S."/>
            <person name="Hofmann A."/>
            <person name="Sternberg P.W."/>
            <person name="Jex A.R."/>
            <person name="Gasser R.B."/>
        </authorList>
    </citation>
    <scope>NUCLEOTIDE SEQUENCE [LARGE SCALE GENOMIC DNA]</scope>
    <source>
        <strain evidence="3">PN_DK_2014</strain>
    </source>
</reference>
<dbReference type="Gene3D" id="3.40.50.10540">
    <property type="entry name" value="Crotonobetainyl-coa:carnitine coa-transferase, domain 1"/>
    <property type="match status" value="1"/>
</dbReference>
<comment type="caution">
    <text evidence="3">The sequence shown here is derived from an EMBL/GenBank/DDBJ whole genome shotgun (WGS) entry which is preliminary data.</text>
</comment>
<keyword evidence="2 3" id="KW-0808">Transferase</keyword>
<accession>A0A0B2V1N0</accession>
<dbReference type="OrthoDB" id="5863171at2759"/>
<dbReference type="PANTHER" id="PTHR48207:SF3">
    <property type="entry name" value="SUCCINATE--HYDROXYMETHYLGLUTARATE COA-TRANSFERASE"/>
    <property type="match status" value="1"/>
</dbReference>
<dbReference type="SUPFAM" id="SSF89796">
    <property type="entry name" value="CoA-transferase family III (CaiB/BaiF)"/>
    <property type="match status" value="1"/>
</dbReference>
<protein>
    <submittedName>
        <fullName evidence="3">Succinate--hydroxymethylglutarate CoA-transferase</fullName>
    </submittedName>
</protein>
<dbReference type="Gene3D" id="3.30.1540.10">
    <property type="entry name" value="formyl-coa transferase, domain 3"/>
    <property type="match status" value="1"/>
</dbReference>
<dbReference type="GO" id="GO:0047369">
    <property type="term" value="F:succinate-hydroxymethylglutarate CoA-transferase activity"/>
    <property type="evidence" value="ECO:0007669"/>
    <property type="project" value="TreeGrafter"/>
</dbReference>
<comment type="similarity">
    <text evidence="1">Belongs to the CoA-transferase III family.</text>
</comment>
<evidence type="ECO:0000313" key="4">
    <source>
        <dbReference type="Proteomes" id="UP000031036"/>
    </source>
</evidence>
<dbReference type="GO" id="GO:0005739">
    <property type="term" value="C:mitochondrion"/>
    <property type="evidence" value="ECO:0007669"/>
    <property type="project" value="TreeGrafter"/>
</dbReference>
<dbReference type="EMBL" id="JPKZ01002808">
    <property type="protein sequence ID" value="KHN74930.1"/>
    <property type="molecule type" value="Genomic_DNA"/>
</dbReference>
<keyword evidence="4" id="KW-1185">Reference proteome</keyword>
<gene>
    <name evidence="3" type="ORF">Tcan_09120</name>
</gene>
<dbReference type="PANTHER" id="PTHR48207">
    <property type="entry name" value="SUCCINATE--HYDROXYMETHYLGLUTARATE COA-TRANSFERASE"/>
    <property type="match status" value="1"/>
</dbReference>
<evidence type="ECO:0000256" key="2">
    <source>
        <dbReference type="ARBA" id="ARBA00022679"/>
    </source>
</evidence>
<dbReference type="OMA" id="IIAGPYC"/>
<dbReference type="InterPro" id="IPR044855">
    <property type="entry name" value="CoA-Trfase_III_dom3_sf"/>
</dbReference>
<evidence type="ECO:0000256" key="1">
    <source>
        <dbReference type="ARBA" id="ARBA00008383"/>
    </source>
</evidence>
<dbReference type="AlphaFoldDB" id="A0A0B2V1N0"/>
<name>A0A0B2V1N0_TOXCA</name>
<dbReference type="Pfam" id="PF02515">
    <property type="entry name" value="CoA_transf_3"/>
    <property type="match status" value="1"/>
</dbReference>
<dbReference type="Proteomes" id="UP000031036">
    <property type="component" value="Unassembled WGS sequence"/>
</dbReference>
<organism evidence="3 4">
    <name type="scientific">Toxocara canis</name>
    <name type="common">Canine roundworm</name>
    <dbReference type="NCBI Taxonomy" id="6265"/>
    <lineage>
        <taxon>Eukaryota</taxon>
        <taxon>Metazoa</taxon>
        <taxon>Ecdysozoa</taxon>
        <taxon>Nematoda</taxon>
        <taxon>Chromadorea</taxon>
        <taxon>Rhabditida</taxon>
        <taxon>Spirurina</taxon>
        <taxon>Ascaridomorpha</taxon>
        <taxon>Ascaridoidea</taxon>
        <taxon>Toxocaridae</taxon>
        <taxon>Toxocara</taxon>
    </lineage>
</organism>
<dbReference type="STRING" id="6265.A0A0B2V1N0"/>
<dbReference type="InterPro" id="IPR050483">
    <property type="entry name" value="CoA-transferase_III_domain"/>
</dbReference>